<gene>
    <name evidence="12" type="ORF">ACJRO7_021266</name>
</gene>
<evidence type="ECO:0000313" key="12">
    <source>
        <dbReference type="EMBL" id="KAL3739959.1"/>
    </source>
</evidence>
<feature type="compositionally biased region" description="Low complexity" evidence="8">
    <location>
        <begin position="368"/>
        <end position="381"/>
    </location>
</feature>
<evidence type="ECO:0000259" key="11">
    <source>
        <dbReference type="PROSITE" id="PS50222"/>
    </source>
</evidence>
<evidence type="ECO:0000256" key="5">
    <source>
        <dbReference type="ARBA" id="ARBA00022989"/>
    </source>
</evidence>
<dbReference type="PANTHER" id="PTHR31503">
    <property type="entry name" value="VACUOLAR CALCIUM ION TRANSPORTER"/>
    <property type="match status" value="1"/>
</dbReference>
<protein>
    <recommendedName>
        <fullName evidence="11">EF-hand domain-containing protein</fullName>
    </recommendedName>
</protein>
<feature type="transmembrane region" description="Helical" evidence="9">
    <location>
        <begin position="135"/>
        <end position="159"/>
    </location>
</feature>
<keyword evidence="5 9" id="KW-1133">Transmembrane helix</keyword>
<feature type="signal peptide" evidence="10">
    <location>
        <begin position="1"/>
        <end position="18"/>
    </location>
</feature>
<evidence type="ECO:0000256" key="1">
    <source>
        <dbReference type="ARBA" id="ARBA00004127"/>
    </source>
</evidence>
<dbReference type="GO" id="GO:0016020">
    <property type="term" value="C:membrane"/>
    <property type="evidence" value="ECO:0007669"/>
    <property type="project" value="UniProtKB-ARBA"/>
</dbReference>
<accession>A0ABD3KLU0</accession>
<feature type="transmembrane region" description="Helical" evidence="9">
    <location>
        <begin position="98"/>
        <end position="123"/>
    </location>
</feature>
<keyword evidence="2" id="KW-0813">Transport</keyword>
<evidence type="ECO:0000256" key="10">
    <source>
        <dbReference type="SAM" id="SignalP"/>
    </source>
</evidence>
<feature type="transmembrane region" description="Helical" evidence="9">
    <location>
        <begin position="444"/>
        <end position="464"/>
    </location>
</feature>
<comment type="subcellular location">
    <subcellularLocation>
        <location evidence="1">Endomembrane system</location>
        <topology evidence="1">Multi-pass membrane protein</topology>
    </subcellularLocation>
</comment>
<evidence type="ECO:0000256" key="3">
    <source>
        <dbReference type="ARBA" id="ARBA00022449"/>
    </source>
</evidence>
<organism evidence="12 13">
    <name type="scientific">Eucalyptus globulus</name>
    <name type="common">Tasmanian blue gum</name>
    <dbReference type="NCBI Taxonomy" id="34317"/>
    <lineage>
        <taxon>Eukaryota</taxon>
        <taxon>Viridiplantae</taxon>
        <taxon>Streptophyta</taxon>
        <taxon>Embryophyta</taxon>
        <taxon>Tracheophyta</taxon>
        <taxon>Spermatophyta</taxon>
        <taxon>Magnoliopsida</taxon>
        <taxon>eudicotyledons</taxon>
        <taxon>Gunneridae</taxon>
        <taxon>Pentapetalae</taxon>
        <taxon>rosids</taxon>
        <taxon>malvids</taxon>
        <taxon>Myrtales</taxon>
        <taxon>Myrtaceae</taxon>
        <taxon>Myrtoideae</taxon>
        <taxon>Eucalypteae</taxon>
        <taxon>Eucalyptus</taxon>
    </lineage>
</organism>
<dbReference type="Pfam" id="PF01699">
    <property type="entry name" value="Na_Ca_ex"/>
    <property type="match status" value="1"/>
</dbReference>
<feature type="transmembrane region" description="Helical" evidence="9">
    <location>
        <begin position="224"/>
        <end position="248"/>
    </location>
</feature>
<evidence type="ECO:0000256" key="2">
    <source>
        <dbReference type="ARBA" id="ARBA00022448"/>
    </source>
</evidence>
<dbReference type="SUPFAM" id="SSF47473">
    <property type="entry name" value="EF-hand"/>
    <property type="match status" value="1"/>
</dbReference>
<dbReference type="EMBL" id="JBJKBG010000005">
    <property type="protein sequence ID" value="KAL3739959.1"/>
    <property type="molecule type" value="Genomic_DNA"/>
</dbReference>
<evidence type="ECO:0000256" key="6">
    <source>
        <dbReference type="ARBA" id="ARBA00023065"/>
    </source>
</evidence>
<feature type="transmembrane region" description="Helical" evidence="9">
    <location>
        <begin position="543"/>
        <end position="565"/>
    </location>
</feature>
<keyword evidence="6" id="KW-0406">Ion transport</keyword>
<keyword evidence="13" id="KW-1185">Reference proteome</keyword>
<dbReference type="GO" id="GO:0012505">
    <property type="term" value="C:endomembrane system"/>
    <property type="evidence" value="ECO:0007669"/>
    <property type="project" value="UniProtKB-SubCell"/>
</dbReference>
<dbReference type="Pfam" id="PF13499">
    <property type="entry name" value="EF-hand_7"/>
    <property type="match status" value="1"/>
</dbReference>
<dbReference type="InterPro" id="IPR011992">
    <property type="entry name" value="EF-hand-dom_pair"/>
</dbReference>
<feature type="transmembrane region" description="Helical" evidence="9">
    <location>
        <begin position="485"/>
        <end position="507"/>
    </location>
</feature>
<dbReference type="Proteomes" id="UP001634007">
    <property type="component" value="Unassembled WGS sequence"/>
</dbReference>
<sequence length="566" mass="62074">MRLAFFVLLVMMTQSANSRFIRGSFDPISDGMDRTNGTSLALGLTTTTVTCEPTYGFLPCTTELWGELFLIVVYEYLLALAGHYLSSGSELFFRMFGTGIFGASLFQMLGTFPQVIIMLASAITSSSDTIESMAAMGMAMLAGSAIFSLSLVWGSIVAFGSRDSSSSSSSSTSANQSTKKLISLTGSGVETDTETRYIARIMFVSMIPFLILSLAKIINSTTGIRIVVLISLIITLIFLITYCTYQVFKPWIQGKRLQYIRRLYDGDSTLESLLCINGKPNELQIKDLFQKIDQDKDSKVSKTELYAFMLGIQIEEAGLSTDDFTDAVMKQFDISLDAAISESEFVQGISKWLDEDTDPTTNGLAVQSSSSASSKTTSNKAQGTPDEQESLLSQDKTSKPTSKLAIWWNYTKAGFLIILGTGVMILIGQPLMESLQEFATAADIPSFFVSYVLIPWAMSYRQILGAISSAKKKTKKDISGALTEVYNGVFMNNVMGLATFLAIVYIKDITWDVSAEVLVVLLICTFMGVITSSCTKFQFWMGILAYALYPLSLLFLYILTSVLGWS</sequence>
<feature type="transmembrane region" description="Helical" evidence="9">
    <location>
        <begin position="68"/>
        <end position="86"/>
    </location>
</feature>
<keyword evidence="7 9" id="KW-0472">Membrane</keyword>
<reference evidence="12 13" key="1">
    <citation type="submission" date="2024-11" db="EMBL/GenBank/DDBJ databases">
        <title>Chromosome-level genome assembly of Eucalyptus globulus Labill. provides insights into its genome evolution.</title>
        <authorList>
            <person name="Li X."/>
        </authorList>
    </citation>
    <scope>NUCLEOTIDE SEQUENCE [LARGE SCALE GENOMIC DNA]</scope>
    <source>
        <strain evidence="12">CL2024</strain>
        <tissue evidence="12">Fresh tender leaves</tissue>
    </source>
</reference>
<dbReference type="InterPro" id="IPR002048">
    <property type="entry name" value="EF_hand_dom"/>
</dbReference>
<feature type="domain" description="EF-hand" evidence="11">
    <location>
        <begin position="280"/>
        <end position="315"/>
    </location>
</feature>
<evidence type="ECO:0000256" key="8">
    <source>
        <dbReference type="SAM" id="MobiDB-lite"/>
    </source>
</evidence>
<evidence type="ECO:0000256" key="9">
    <source>
        <dbReference type="SAM" id="Phobius"/>
    </source>
</evidence>
<evidence type="ECO:0000256" key="4">
    <source>
        <dbReference type="ARBA" id="ARBA00022692"/>
    </source>
</evidence>
<name>A0ABD3KLU0_EUCGL</name>
<dbReference type="PANTHER" id="PTHR31503:SF80">
    <property type="entry name" value="EF-HAND DOMAIN-CONTAINING PROTEIN"/>
    <property type="match status" value="1"/>
</dbReference>
<comment type="caution">
    <text evidence="12">The sequence shown here is derived from an EMBL/GenBank/DDBJ whole genome shotgun (WGS) entry which is preliminary data.</text>
</comment>
<dbReference type="PROSITE" id="PS50222">
    <property type="entry name" value="EF_HAND_2"/>
    <property type="match status" value="1"/>
</dbReference>
<dbReference type="InterPro" id="IPR004837">
    <property type="entry name" value="NaCa_Exmemb"/>
</dbReference>
<feature type="chain" id="PRO_5044760080" description="EF-hand domain-containing protein" evidence="10">
    <location>
        <begin position="19"/>
        <end position="566"/>
    </location>
</feature>
<dbReference type="GO" id="GO:0015368">
    <property type="term" value="F:calcium:monoatomic cation antiporter activity"/>
    <property type="evidence" value="ECO:0007669"/>
    <property type="project" value="UniProtKB-ARBA"/>
</dbReference>
<dbReference type="InterPro" id="IPR004713">
    <property type="entry name" value="CaH_exchang"/>
</dbReference>
<feature type="transmembrane region" description="Helical" evidence="9">
    <location>
        <begin position="413"/>
        <end position="432"/>
    </location>
</feature>
<evidence type="ECO:0000256" key="7">
    <source>
        <dbReference type="ARBA" id="ARBA00023136"/>
    </source>
</evidence>
<feature type="transmembrane region" description="Helical" evidence="9">
    <location>
        <begin position="197"/>
        <end position="218"/>
    </location>
</feature>
<feature type="transmembrane region" description="Helical" evidence="9">
    <location>
        <begin position="513"/>
        <end position="531"/>
    </location>
</feature>
<dbReference type="Gene3D" id="1.10.238.10">
    <property type="entry name" value="EF-hand"/>
    <property type="match status" value="1"/>
</dbReference>
<proteinExistence type="predicted"/>
<keyword evidence="4 9" id="KW-0812">Transmembrane</keyword>
<evidence type="ECO:0000313" key="13">
    <source>
        <dbReference type="Proteomes" id="UP001634007"/>
    </source>
</evidence>
<dbReference type="AlphaFoldDB" id="A0ABD3KLU0"/>
<feature type="region of interest" description="Disordered" evidence="8">
    <location>
        <begin position="360"/>
        <end position="396"/>
    </location>
</feature>
<keyword evidence="10" id="KW-0732">Signal</keyword>
<keyword evidence="3" id="KW-0050">Antiport</keyword>